<dbReference type="EMBL" id="LGCK01000007">
    <property type="protein sequence ID" value="KPL72737.1"/>
    <property type="molecule type" value="Genomic_DNA"/>
</dbReference>
<dbReference type="PANTHER" id="PTHR45947:SF3">
    <property type="entry name" value="SULFOQUINOVOSYL TRANSFERASE SQD2"/>
    <property type="match status" value="1"/>
</dbReference>
<dbReference type="GO" id="GO:0016758">
    <property type="term" value="F:hexosyltransferase activity"/>
    <property type="evidence" value="ECO:0007669"/>
    <property type="project" value="TreeGrafter"/>
</dbReference>
<name>A0A0P6XBV4_9CHLR</name>
<dbReference type="Proteomes" id="UP000050430">
    <property type="component" value="Unassembled WGS sequence"/>
</dbReference>
<organism evidence="3 4">
    <name type="scientific">Leptolinea tardivitalis</name>
    <dbReference type="NCBI Taxonomy" id="229920"/>
    <lineage>
        <taxon>Bacteria</taxon>
        <taxon>Bacillati</taxon>
        <taxon>Chloroflexota</taxon>
        <taxon>Anaerolineae</taxon>
        <taxon>Anaerolineales</taxon>
        <taxon>Anaerolineaceae</taxon>
        <taxon>Leptolinea</taxon>
    </lineage>
</organism>
<dbReference type="Pfam" id="PF13579">
    <property type="entry name" value="Glyco_trans_4_4"/>
    <property type="match status" value="1"/>
</dbReference>
<dbReference type="Gene3D" id="3.40.50.2000">
    <property type="entry name" value="Glycogen Phosphorylase B"/>
    <property type="match status" value="2"/>
</dbReference>
<protein>
    <submittedName>
        <fullName evidence="3">Glycosyl transferase</fullName>
    </submittedName>
</protein>
<dbReference type="InterPro" id="IPR028098">
    <property type="entry name" value="Glyco_trans_4-like_N"/>
</dbReference>
<dbReference type="RefSeq" id="WP_062421184.1">
    <property type="nucleotide sequence ID" value="NZ_BBYA01000008.1"/>
</dbReference>
<dbReference type="SUPFAM" id="SSF53756">
    <property type="entry name" value="UDP-Glycosyltransferase/glycogen phosphorylase"/>
    <property type="match status" value="1"/>
</dbReference>
<evidence type="ECO:0000313" key="3">
    <source>
        <dbReference type="EMBL" id="KPL72737.1"/>
    </source>
</evidence>
<feature type="domain" description="Glycosyltransferase subfamily 4-like N-terminal" evidence="2">
    <location>
        <begin position="18"/>
        <end position="197"/>
    </location>
</feature>
<evidence type="ECO:0000313" key="4">
    <source>
        <dbReference type="Proteomes" id="UP000050430"/>
    </source>
</evidence>
<dbReference type="InterPro" id="IPR050194">
    <property type="entry name" value="Glycosyltransferase_grp1"/>
</dbReference>
<feature type="domain" description="Glycosyl transferase family 1" evidence="1">
    <location>
        <begin position="210"/>
        <end position="377"/>
    </location>
</feature>
<evidence type="ECO:0000259" key="2">
    <source>
        <dbReference type="Pfam" id="PF13579"/>
    </source>
</evidence>
<comment type="caution">
    <text evidence="3">The sequence shown here is derived from an EMBL/GenBank/DDBJ whole genome shotgun (WGS) entry which is preliminary data.</text>
</comment>
<dbReference type="InterPro" id="IPR001296">
    <property type="entry name" value="Glyco_trans_1"/>
</dbReference>
<dbReference type="STRING" id="229920.ADM99_06560"/>
<gene>
    <name evidence="3" type="ORF">ADM99_06560</name>
</gene>
<keyword evidence="3" id="KW-0808">Transferase</keyword>
<dbReference type="AlphaFoldDB" id="A0A0P6XBV4"/>
<reference evidence="3 4" key="1">
    <citation type="submission" date="2015-07" db="EMBL/GenBank/DDBJ databases">
        <title>Genome sequence of Leptolinea tardivitalis DSM 16556.</title>
        <authorList>
            <person name="Hemp J."/>
            <person name="Ward L.M."/>
            <person name="Pace L.A."/>
            <person name="Fischer W.W."/>
        </authorList>
    </citation>
    <scope>NUCLEOTIDE SEQUENCE [LARGE SCALE GENOMIC DNA]</scope>
    <source>
        <strain evidence="3 4">YMTK-2</strain>
    </source>
</reference>
<dbReference type="OrthoDB" id="9811902at2"/>
<proteinExistence type="predicted"/>
<accession>A0A0P6XBV4</accession>
<evidence type="ECO:0000259" key="1">
    <source>
        <dbReference type="Pfam" id="PF00534"/>
    </source>
</evidence>
<keyword evidence="4" id="KW-1185">Reference proteome</keyword>
<dbReference type="PANTHER" id="PTHR45947">
    <property type="entry name" value="SULFOQUINOVOSYL TRANSFERASE SQD2"/>
    <property type="match status" value="1"/>
</dbReference>
<sequence length="413" mass="46261">MHILIIHQAFSSLSDAGGTRHYEMARYLRQKGHDVTVIASPVNYLTGKSSSRGKWIDRQVDENGIVILRAYTYPAWHRSFFHRVITFLSFMVSSFFAALSVEQVDFVWGTSPPIFQGITAWLTARLKGAQFLFEVRDLWPEFAIAIGVLKNPIIIRLSRWLEHFLYSHADQVIVNSPGYVDYVTSRGARSVKLIPNGADVEMFQSDRGDQQKKEWGLEGKKIVLYAGAHGISNDLGVVLKSADLLRERKDIAFVFVGDGKEKSNLIKQAEYLNLPNVKFLPSVNKNSIASVFAGATICLAILKPLEWYKTTYPNKVFDAMAAGKPVLLCIDGVIRQLVEGADAGMFAQPGNPEDIARVIISMVDDQKHCRQMGINGETLVREKYSRSVITDELLVVLEAMRRERDRGHSGGGR</sequence>
<dbReference type="CDD" id="cd03794">
    <property type="entry name" value="GT4_WbuB-like"/>
    <property type="match status" value="1"/>
</dbReference>
<dbReference type="Pfam" id="PF00534">
    <property type="entry name" value="Glycos_transf_1"/>
    <property type="match status" value="1"/>
</dbReference>